<dbReference type="InterPro" id="IPR036380">
    <property type="entry name" value="Isochorismatase-like_sf"/>
</dbReference>
<dbReference type="SUPFAM" id="SSF52499">
    <property type="entry name" value="Isochorismatase-like hydrolases"/>
    <property type="match status" value="1"/>
</dbReference>
<dbReference type="EC" id="3.5.1.19" evidence="6"/>
<dbReference type="GO" id="GO:0019363">
    <property type="term" value="P:pyridine nucleotide biosynthetic process"/>
    <property type="evidence" value="ECO:0007669"/>
    <property type="project" value="UniProtKB-KW"/>
</dbReference>
<dbReference type="PANTHER" id="PTHR11080:SF2">
    <property type="entry name" value="LD05707P"/>
    <property type="match status" value="1"/>
</dbReference>
<dbReference type="EMBL" id="CP031166">
    <property type="protein sequence ID" value="AXV10146.1"/>
    <property type="molecule type" value="Genomic_DNA"/>
</dbReference>
<dbReference type="GO" id="GO:0046872">
    <property type="term" value="F:metal ion binding"/>
    <property type="evidence" value="ECO:0007669"/>
    <property type="project" value="UniProtKB-KW"/>
</dbReference>
<dbReference type="GO" id="GO:0008936">
    <property type="term" value="F:nicotinamidase activity"/>
    <property type="evidence" value="ECO:0007669"/>
    <property type="project" value="UniProtKB-EC"/>
</dbReference>
<dbReference type="AlphaFoldDB" id="A0A346Y6P9"/>
<evidence type="ECO:0000256" key="6">
    <source>
        <dbReference type="ARBA" id="ARBA00039017"/>
    </source>
</evidence>
<keyword evidence="9" id="KW-0614">Plasmid</keyword>
<dbReference type="InterPro" id="IPR000868">
    <property type="entry name" value="Isochorismatase-like_dom"/>
</dbReference>
<keyword evidence="2" id="KW-0662">Pyridine nucleotide biosynthesis</keyword>
<evidence type="ECO:0000256" key="4">
    <source>
        <dbReference type="ARBA" id="ARBA00022801"/>
    </source>
</evidence>
<organism evidence="9 10">
    <name type="scientific">Euzebya pacifica</name>
    <dbReference type="NCBI Taxonomy" id="1608957"/>
    <lineage>
        <taxon>Bacteria</taxon>
        <taxon>Bacillati</taxon>
        <taxon>Actinomycetota</taxon>
        <taxon>Nitriliruptoria</taxon>
        <taxon>Euzebyales</taxon>
    </lineage>
</organism>
<dbReference type="OrthoDB" id="9791276at2"/>
<evidence type="ECO:0000256" key="3">
    <source>
        <dbReference type="ARBA" id="ARBA00022723"/>
    </source>
</evidence>
<dbReference type="Pfam" id="PF00857">
    <property type="entry name" value="Isochorismatase"/>
    <property type="match status" value="1"/>
</dbReference>
<dbReference type="Proteomes" id="UP000264006">
    <property type="component" value="Plasmid pEDY32-46I"/>
</dbReference>
<reference evidence="9 10" key="1">
    <citation type="submission" date="2018-09" db="EMBL/GenBank/DDBJ databases">
        <title>Complete genome sequence of Euzebya sp. DY32-46 isolated from seawater of Pacific Ocean.</title>
        <authorList>
            <person name="Xu L."/>
            <person name="Wu Y.-H."/>
            <person name="Xu X.-W."/>
        </authorList>
    </citation>
    <scope>NUCLEOTIDE SEQUENCE [LARGE SCALE GENOMIC DNA]</scope>
    <source>
        <strain evidence="9 10">DY32-46</strain>
        <plasmid evidence="10">pedy32-46i</plasmid>
    </source>
</reference>
<keyword evidence="10" id="KW-1185">Reference proteome</keyword>
<evidence type="ECO:0000256" key="5">
    <source>
        <dbReference type="ARBA" id="ARBA00037900"/>
    </source>
</evidence>
<comment type="pathway">
    <text evidence="5">Cofactor biosynthesis; nicotinate biosynthesis; nicotinate from nicotinamide: step 1/1.</text>
</comment>
<dbReference type="RefSeq" id="WP_114594724.1">
    <property type="nucleotide sequence ID" value="NZ_CP031166.1"/>
</dbReference>
<evidence type="ECO:0000259" key="8">
    <source>
        <dbReference type="Pfam" id="PF00857"/>
    </source>
</evidence>
<evidence type="ECO:0000313" key="9">
    <source>
        <dbReference type="EMBL" id="AXV10146.1"/>
    </source>
</evidence>
<protein>
    <recommendedName>
        <fullName evidence="6">nicotinamidase</fullName>
        <ecNumber evidence="6">3.5.1.19</ecNumber>
    </recommendedName>
    <alternativeName>
        <fullName evidence="7">Nicotinamide deamidase</fullName>
    </alternativeName>
</protein>
<keyword evidence="3" id="KW-0479">Metal-binding</keyword>
<proteinExistence type="inferred from homology"/>
<gene>
    <name evidence="9" type="ORF">DVS28_b0376</name>
</gene>
<feature type="domain" description="Isochorismatase-like" evidence="8">
    <location>
        <begin position="4"/>
        <end position="200"/>
    </location>
</feature>
<geneLocation type="plasmid" evidence="10">
    <name>pedy32-46i</name>
</geneLocation>
<dbReference type="InterPro" id="IPR052347">
    <property type="entry name" value="Isochorismatase_Nicotinamidase"/>
</dbReference>
<keyword evidence="4" id="KW-0378">Hydrolase</keyword>
<name>A0A346Y6P9_9ACTN</name>
<dbReference type="PANTHER" id="PTHR11080">
    <property type="entry name" value="PYRAZINAMIDASE/NICOTINAMIDASE"/>
    <property type="match status" value="1"/>
</dbReference>
<evidence type="ECO:0000256" key="7">
    <source>
        <dbReference type="ARBA" id="ARBA00043224"/>
    </source>
</evidence>
<accession>A0A346Y6P9</accession>
<dbReference type="Gene3D" id="3.40.50.850">
    <property type="entry name" value="Isochorismatase-like"/>
    <property type="match status" value="1"/>
</dbReference>
<evidence type="ECO:0000256" key="2">
    <source>
        <dbReference type="ARBA" id="ARBA00022642"/>
    </source>
</evidence>
<comment type="similarity">
    <text evidence="1">Belongs to the isochorismatase family.</text>
</comment>
<sequence>MTRALIIVDTQVDFVEGGRLAVDGGREAATAITRYLAAESGRYVAIAATKDWHTPDTHNHFPATADDPIDIANGIWPVHCMAGTAGSEFTPELRLPDGTPTFLKGQTDASYTGFDGILAADTPWGESGTLLGDWLAVRGITAVDVVGIAYDVCVAATAISAANAGLAATVIRPLTAAIGGEVTTAAEADMAAAGVTICNTTPGDVSDDLDPVALAAQVNPLHVVSVAVMLRESDGELVHVELGIDPGNGNIRTEYLYGDDGRVDLRGLRDAVVMTADADYLADGRVEYVWVRPTDGALMR</sequence>
<evidence type="ECO:0000313" key="10">
    <source>
        <dbReference type="Proteomes" id="UP000264006"/>
    </source>
</evidence>
<dbReference type="KEGG" id="euz:DVS28_b0376"/>
<evidence type="ECO:0000256" key="1">
    <source>
        <dbReference type="ARBA" id="ARBA00006336"/>
    </source>
</evidence>